<reference evidence="1 2" key="1">
    <citation type="submission" date="2018-02" db="EMBL/GenBank/DDBJ databases">
        <title>Genome sequence of the basidiomycete white-rot fungus Phlebia centrifuga.</title>
        <authorList>
            <person name="Granchi Z."/>
            <person name="Peng M."/>
            <person name="de Vries R.P."/>
            <person name="Hilden K."/>
            <person name="Makela M.R."/>
            <person name="Grigoriev I."/>
            <person name="Riley R."/>
        </authorList>
    </citation>
    <scope>NUCLEOTIDE SEQUENCE [LARGE SCALE GENOMIC DNA]</scope>
    <source>
        <strain evidence="1 2">FBCC195</strain>
    </source>
</reference>
<dbReference type="AlphaFoldDB" id="A0A2R6NRR7"/>
<evidence type="ECO:0000313" key="1">
    <source>
        <dbReference type="EMBL" id="PSR75469.1"/>
    </source>
</evidence>
<proteinExistence type="predicted"/>
<evidence type="ECO:0000313" key="2">
    <source>
        <dbReference type="Proteomes" id="UP000186601"/>
    </source>
</evidence>
<sequence length="89" mass="10206">SKLDKASIDFGNEEDPIDVLENFASSSEELQVIGVVFKMKNIQYPKMKTLSVESWRVSEIGPLIHAYPNLPCREMNKTFQAIENSWKML</sequence>
<organism evidence="1 2">
    <name type="scientific">Hermanssonia centrifuga</name>
    <dbReference type="NCBI Taxonomy" id="98765"/>
    <lineage>
        <taxon>Eukaryota</taxon>
        <taxon>Fungi</taxon>
        <taxon>Dikarya</taxon>
        <taxon>Basidiomycota</taxon>
        <taxon>Agaricomycotina</taxon>
        <taxon>Agaricomycetes</taxon>
        <taxon>Polyporales</taxon>
        <taxon>Meruliaceae</taxon>
        <taxon>Hermanssonia</taxon>
    </lineage>
</organism>
<feature type="non-terminal residue" evidence="1">
    <location>
        <position position="1"/>
    </location>
</feature>
<keyword evidence="2" id="KW-1185">Reference proteome</keyword>
<dbReference type="Proteomes" id="UP000186601">
    <property type="component" value="Unassembled WGS sequence"/>
</dbReference>
<dbReference type="EMBL" id="MLYV02000894">
    <property type="protein sequence ID" value="PSR75469.1"/>
    <property type="molecule type" value="Genomic_DNA"/>
</dbReference>
<gene>
    <name evidence="1" type="ORF">PHLCEN_2v9110</name>
</gene>
<comment type="caution">
    <text evidence="1">The sequence shown here is derived from an EMBL/GenBank/DDBJ whole genome shotgun (WGS) entry which is preliminary data.</text>
</comment>
<protein>
    <submittedName>
        <fullName evidence="1">Uncharacterized protein</fullName>
    </submittedName>
</protein>
<accession>A0A2R6NRR7</accession>
<name>A0A2R6NRR7_9APHY</name>